<comment type="caution">
    <text evidence="2">The sequence shown here is derived from an EMBL/GenBank/DDBJ whole genome shotgun (WGS) entry which is preliminary data.</text>
</comment>
<evidence type="ECO:0000313" key="2">
    <source>
        <dbReference type="EMBL" id="MBB5820152.1"/>
    </source>
</evidence>
<evidence type="ECO:0000313" key="3">
    <source>
        <dbReference type="Proteomes" id="UP000540685"/>
    </source>
</evidence>
<evidence type="ECO:0000256" key="1">
    <source>
        <dbReference type="SAM" id="MobiDB-lite"/>
    </source>
</evidence>
<accession>A0A7W9MGI4</accession>
<protein>
    <submittedName>
        <fullName evidence="2">Uncharacterized protein</fullName>
    </submittedName>
</protein>
<dbReference type="EMBL" id="JACHMP010000001">
    <property type="protein sequence ID" value="MBB5820152.1"/>
    <property type="molecule type" value="Genomic_DNA"/>
</dbReference>
<keyword evidence="3" id="KW-1185">Reference proteome</keyword>
<feature type="region of interest" description="Disordered" evidence="1">
    <location>
        <begin position="50"/>
        <end position="81"/>
    </location>
</feature>
<dbReference type="Proteomes" id="UP000540685">
    <property type="component" value="Unassembled WGS sequence"/>
</dbReference>
<sequence length="110" mass="11922">MESQIGPYNDVVMHNEITEDAGCQASPCTLTTGPAASDLGIDSDRRVISQGDEGATTVTRGRPNAQVSRPTRRDPCTFHADMPFAPTASPMLNWWLILTPRHGDVSIQTL</sequence>
<name>A0A7W9MGI4_9ACTN</name>
<organism evidence="2 3">
    <name type="scientific">Streptosporangium becharense</name>
    <dbReference type="NCBI Taxonomy" id="1816182"/>
    <lineage>
        <taxon>Bacteria</taxon>
        <taxon>Bacillati</taxon>
        <taxon>Actinomycetota</taxon>
        <taxon>Actinomycetes</taxon>
        <taxon>Streptosporangiales</taxon>
        <taxon>Streptosporangiaceae</taxon>
        <taxon>Streptosporangium</taxon>
    </lineage>
</organism>
<dbReference type="RefSeq" id="WP_184537227.1">
    <property type="nucleotide sequence ID" value="NZ_JACHMP010000001.1"/>
</dbReference>
<gene>
    <name evidence="2" type="ORF">F4562_003214</name>
</gene>
<proteinExistence type="predicted"/>
<dbReference type="AlphaFoldDB" id="A0A7W9MGI4"/>
<reference evidence="2 3" key="1">
    <citation type="submission" date="2020-08" db="EMBL/GenBank/DDBJ databases">
        <title>Sequencing the genomes of 1000 actinobacteria strains.</title>
        <authorList>
            <person name="Klenk H.-P."/>
        </authorList>
    </citation>
    <scope>NUCLEOTIDE SEQUENCE [LARGE SCALE GENOMIC DNA]</scope>
    <source>
        <strain evidence="2 3">DSM 46887</strain>
    </source>
</reference>